<dbReference type="InterPro" id="IPR013087">
    <property type="entry name" value="Znf_C2H2_type"/>
</dbReference>
<accession>A0A4P2VBE1</accession>
<dbReference type="PROSITE" id="PS50157">
    <property type="entry name" value="ZINC_FINGER_C2H2_2"/>
    <property type="match status" value="1"/>
</dbReference>
<dbReference type="SUPFAM" id="SSF57667">
    <property type="entry name" value="beta-beta-alpha zinc fingers"/>
    <property type="match status" value="1"/>
</dbReference>
<keyword evidence="3" id="KW-1185">Reference proteome</keyword>
<protein>
    <recommendedName>
        <fullName evidence="1">C2H2-type domain-containing protein</fullName>
    </recommendedName>
</protein>
<reference evidence="2 3" key="1">
    <citation type="journal article" date="2019" name="ISME J.">
        <title>Isolation and characterization of a thermophilic sulfur- and iron-reducing thaumarchaeote from a terrestrial acidic hot spring.</title>
        <authorList>
            <person name="Kato S."/>
            <person name="Itoh T."/>
            <person name="Yuki M."/>
            <person name="Nagamori M."/>
            <person name="Ohnishi M."/>
            <person name="Uematsu K."/>
            <person name="Suzuki K."/>
            <person name="Takashina T."/>
            <person name="Ohkuma M."/>
        </authorList>
    </citation>
    <scope>NUCLEOTIDE SEQUENCE [LARGE SCALE GENOMIC DNA]</scope>
    <source>
        <strain evidence="2 3">NAS-02</strain>
    </source>
</reference>
<evidence type="ECO:0000259" key="1">
    <source>
        <dbReference type="PROSITE" id="PS50157"/>
    </source>
</evidence>
<dbReference type="KEGG" id="ccai:NAS2_0465"/>
<feature type="domain" description="C2H2-type" evidence="1">
    <location>
        <begin position="19"/>
        <end position="47"/>
    </location>
</feature>
<proteinExistence type="predicted"/>
<gene>
    <name evidence="2" type="ORF">NAS2_0465</name>
</gene>
<dbReference type="Proteomes" id="UP000509448">
    <property type="component" value="Chromosome"/>
</dbReference>
<name>A0A4P2VBE1_9ARCH</name>
<dbReference type="AlphaFoldDB" id="A0A4P2VBE1"/>
<dbReference type="PROSITE" id="PS00028">
    <property type="entry name" value="ZINC_FINGER_C2H2_1"/>
    <property type="match status" value="1"/>
</dbReference>
<organism evidence="2 3">
    <name type="scientific">Conexivisphaera calida</name>
    <dbReference type="NCBI Taxonomy" id="1874277"/>
    <lineage>
        <taxon>Archaea</taxon>
        <taxon>Nitrososphaerota</taxon>
        <taxon>Conexivisphaeria</taxon>
        <taxon>Conexivisphaerales</taxon>
        <taxon>Conexivisphaeraceae</taxon>
        <taxon>Conexivisphaera</taxon>
    </lineage>
</organism>
<evidence type="ECO:0000313" key="3">
    <source>
        <dbReference type="Proteomes" id="UP000509448"/>
    </source>
</evidence>
<sequence>MENADEYRDPVEEESVKGYRCRACGAIFSSRKELEMHWNKAHASWRRKKKRR</sequence>
<dbReference type="InterPro" id="IPR036236">
    <property type="entry name" value="Znf_C2H2_sf"/>
</dbReference>
<evidence type="ECO:0000313" key="2">
    <source>
        <dbReference type="EMBL" id="BBE41854.1"/>
    </source>
</evidence>
<dbReference type="EMBL" id="AP018732">
    <property type="protein sequence ID" value="BBE41854.1"/>
    <property type="molecule type" value="Genomic_DNA"/>
</dbReference>